<name>A0ABS4DIC9_9GAMM</name>
<evidence type="ECO:0000313" key="4">
    <source>
        <dbReference type="Proteomes" id="UP000823790"/>
    </source>
</evidence>
<keyword evidence="4" id="KW-1185">Reference proteome</keyword>
<dbReference type="Gene3D" id="3.40.50.720">
    <property type="entry name" value="NAD(P)-binding Rossmann-like Domain"/>
    <property type="match status" value="1"/>
</dbReference>
<gene>
    <name evidence="3" type="ORF">J7I44_00775</name>
</gene>
<feature type="non-terminal residue" evidence="3">
    <location>
        <position position="88"/>
    </location>
</feature>
<evidence type="ECO:0000313" key="3">
    <source>
        <dbReference type="EMBL" id="MBP1472816.1"/>
    </source>
</evidence>
<proteinExistence type="predicted"/>
<reference evidence="3 4" key="1">
    <citation type="submission" date="2021-04" db="EMBL/GenBank/DDBJ databases">
        <authorList>
            <person name="Huq M.A."/>
        </authorList>
    </citation>
    <scope>NUCLEOTIDE SEQUENCE [LARGE SCALE GENOMIC DNA]</scope>
    <source>
        <strain evidence="3 4">MAH-13</strain>
    </source>
</reference>
<dbReference type="InterPro" id="IPR036291">
    <property type="entry name" value="NAD(P)-bd_dom_sf"/>
</dbReference>
<dbReference type="Pfam" id="PF03721">
    <property type="entry name" value="UDPG_MGDP_dh_N"/>
    <property type="match status" value="1"/>
</dbReference>
<evidence type="ECO:0000259" key="2">
    <source>
        <dbReference type="Pfam" id="PF03721"/>
    </source>
</evidence>
<accession>A0ABS4DIC9</accession>
<comment type="caution">
    <text evidence="3">The sequence shown here is derived from an EMBL/GenBank/DDBJ whole genome shotgun (WGS) entry which is preliminary data.</text>
</comment>
<dbReference type="PANTHER" id="PTHR43750:SF3">
    <property type="entry name" value="UDP-GLUCOSE 6-DEHYDROGENASE TUAD"/>
    <property type="match status" value="1"/>
</dbReference>
<sequence>MMNVTLFGTGYVGLVTGTCLAEMGNRVLCVDVDAGKVARLKNGEVPIFEPGLSPMVKRNFESGRLDFTTQAEPAVHHGEVIFIAVGTP</sequence>
<dbReference type="EMBL" id="JAGJRS010000002">
    <property type="protein sequence ID" value="MBP1472816.1"/>
    <property type="molecule type" value="Genomic_DNA"/>
</dbReference>
<evidence type="ECO:0000256" key="1">
    <source>
        <dbReference type="ARBA" id="ARBA00015132"/>
    </source>
</evidence>
<protein>
    <recommendedName>
        <fullName evidence="1">UDP-glucose 6-dehydrogenase</fullName>
    </recommendedName>
</protein>
<organism evidence="3 4">
    <name type="scientific">Frateuria flava</name>
    <dbReference type="NCBI Taxonomy" id="2821489"/>
    <lineage>
        <taxon>Bacteria</taxon>
        <taxon>Pseudomonadati</taxon>
        <taxon>Pseudomonadota</taxon>
        <taxon>Gammaproteobacteria</taxon>
        <taxon>Lysobacterales</taxon>
        <taxon>Rhodanobacteraceae</taxon>
        <taxon>Frateuria</taxon>
    </lineage>
</organism>
<feature type="domain" description="UDP-glucose/GDP-mannose dehydrogenase N-terminal" evidence="2">
    <location>
        <begin position="2"/>
        <end position="88"/>
    </location>
</feature>
<dbReference type="Proteomes" id="UP000823790">
    <property type="component" value="Unassembled WGS sequence"/>
</dbReference>
<dbReference type="PANTHER" id="PTHR43750">
    <property type="entry name" value="UDP-GLUCOSE 6-DEHYDROGENASE TUAD"/>
    <property type="match status" value="1"/>
</dbReference>
<dbReference type="SUPFAM" id="SSF51735">
    <property type="entry name" value="NAD(P)-binding Rossmann-fold domains"/>
    <property type="match status" value="1"/>
</dbReference>
<dbReference type="InterPro" id="IPR001732">
    <property type="entry name" value="UDP-Glc/GDP-Man_DH_N"/>
</dbReference>